<accession>A0A7K8XD66</accession>
<comment type="caution">
    <text evidence="10">The sequence shown here is derived from an EMBL/GenBank/DDBJ whole genome shotgun (WGS) entry which is preliminary data.</text>
</comment>
<dbReference type="CDD" id="cd04383">
    <property type="entry name" value="RhoGAP_srGAP"/>
    <property type="match status" value="1"/>
</dbReference>
<evidence type="ECO:0000256" key="7">
    <source>
        <dbReference type="SAM" id="MobiDB-lite"/>
    </source>
</evidence>
<keyword evidence="11" id="KW-1185">Reference proteome</keyword>
<keyword evidence="2" id="KW-0343">GTPase activation</keyword>
<protein>
    <submittedName>
        <fullName evidence="10">SRGP2 protein</fullName>
    </submittedName>
</protein>
<evidence type="ECO:0000313" key="11">
    <source>
        <dbReference type="Proteomes" id="UP000583613"/>
    </source>
</evidence>
<gene>
    <name evidence="10" type="primary">Srgap2</name>
    <name evidence="10" type="ORF">EUBBOU_R14463</name>
</gene>
<feature type="coiled-coil region" evidence="6">
    <location>
        <begin position="12"/>
        <end position="46"/>
    </location>
</feature>
<dbReference type="CDD" id="cd11955">
    <property type="entry name" value="SH3_srGAP1-3"/>
    <property type="match status" value="1"/>
</dbReference>
<evidence type="ECO:0000259" key="9">
    <source>
        <dbReference type="PROSITE" id="PS50238"/>
    </source>
</evidence>
<name>A0A7K8XD66_9PICI</name>
<feature type="compositionally biased region" description="Basic and acidic residues" evidence="7">
    <location>
        <begin position="355"/>
        <end position="364"/>
    </location>
</feature>
<feature type="non-terminal residue" evidence="10">
    <location>
        <position position="1"/>
    </location>
</feature>
<keyword evidence="4 6" id="KW-0175">Coiled coil</keyword>
<evidence type="ECO:0000256" key="5">
    <source>
        <dbReference type="PROSITE-ProRule" id="PRU00192"/>
    </source>
</evidence>
<dbReference type="Gene3D" id="1.10.555.10">
    <property type="entry name" value="Rho GTPase activation protein"/>
    <property type="match status" value="1"/>
</dbReference>
<proteinExistence type="predicted"/>
<dbReference type="InterPro" id="IPR000198">
    <property type="entry name" value="RhoGAP_dom"/>
</dbReference>
<feature type="region of interest" description="Disordered" evidence="7">
    <location>
        <begin position="679"/>
        <end position="719"/>
    </location>
</feature>
<dbReference type="PROSITE" id="PS50238">
    <property type="entry name" value="RHOGAP"/>
    <property type="match status" value="1"/>
</dbReference>
<dbReference type="Proteomes" id="UP000583613">
    <property type="component" value="Unassembled WGS sequence"/>
</dbReference>
<dbReference type="EMBL" id="VWZE01007716">
    <property type="protein sequence ID" value="NXF88636.1"/>
    <property type="molecule type" value="Genomic_DNA"/>
</dbReference>
<feature type="compositionally biased region" description="Polar residues" evidence="7">
    <location>
        <begin position="695"/>
        <end position="719"/>
    </location>
</feature>
<dbReference type="FunFam" id="1.10.555.10:FF:000010">
    <property type="entry name" value="SLIT-ROBO Rho GTPase-activating protein 1 isoform 2"/>
    <property type="match status" value="1"/>
</dbReference>
<feature type="region of interest" description="Disordered" evidence="7">
    <location>
        <begin position="484"/>
        <end position="584"/>
    </location>
</feature>
<dbReference type="FunFam" id="2.30.30.40:FF:000005">
    <property type="entry name" value="SLIT-ROBO Rho GTPase-activating protein 1 isoform 2"/>
    <property type="match status" value="1"/>
</dbReference>
<dbReference type="InterPro" id="IPR036028">
    <property type="entry name" value="SH3-like_dom_sf"/>
</dbReference>
<dbReference type="SMART" id="SM00326">
    <property type="entry name" value="SH3"/>
    <property type="match status" value="1"/>
</dbReference>
<dbReference type="InterPro" id="IPR051627">
    <property type="entry name" value="SLIT-ROBO_RhoGAP"/>
</dbReference>
<dbReference type="GO" id="GO:0007165">
    <property type="term" value="P:signal transduction"/>
    <property type="evidence" value="ECO:0007669"/>
    <property type="project" value="InterPro"/>
</dbReference>
<feature type="region of interest" description="Disordered" evidence="7">
    <location>
        <begin position="344"/>
        <end position="379"/>
    </location>
</feature>
<dbReference type="OrthoDB" id="5981864at2759"/>
<evidence type="ECO:0000256" key="3">
    <source>
        <dbReference type="ARBA" id="ARBA00022553"/>
    </source>
</evidence>
<dbReference type="PANTHER" id="PTHR14166">
    <property type="entry name" value="SLIT-ROBO RHO GTPASE ACTIVATING PROTEIN"/>
    <property type="match status" value="1"/>
</dbReference>
<evidence type="ECO:0000256" key="1">
    <source>
        <dbReference type="ARBA" id="ARBA00022443"/>
    </source>
</evidence>
<feature type="compositionally biased region" description="Polar residues" evidence="7">
    <location>
        <begin position="545"/>
        <end position="555"/>
    </location>
</feature>
<evidence type="ECO:0000256" key="2">
    <source>
        <dbReference type="ARBA" id="ARBA00022468"/>
    </source>
</evidence>
<dbReference type="SMART" id="SM00324">
    <property type="entry name" value="RhoGAP"/>
    <property type="match status" value="1"/>
</dbReference>
<evidence type="ECO:0000256" key="4">
    <source>
        <dbReference type="ARBA" id="ARBA00023054"/>
    </source>
</evidence>
<evidence type="ECO:0000313" key="10">
    <source>
        <dbReference type="EMBL" id="NXF88636.1"/>
    </source>
</evidence>
<dbReference type="InterPro" id="IPR001452">
    <property type="entry name" value="SH3_domain"/>
</dbReference>
<dbReference type="InterPro" id="IPR035648">
    <property type="entry name" value="srGAP1/2/3_SH3"/>
</dbReference>
<dbReference type="GO" id="GO:0005096">
    <property type="term" value="F:GTPase activator activity"/>
    <property type="evidence" value="ECO:0007669"/>
    <property type="project" value="UniProtKB-KW"/>
</dbReference>
<feature type="non-terminal residue" evidence="10">
    <location>
        <position position="719"/>
    </location>
</feature>
<dbReference type="PROSITE" id="PS50002">
    <property type="entry name" value="SH3"/>
    <property type="match status" value="1"/>
</dbReference>
<feature type="domain" description="Rho-GAP" evidence="9">
    <location>
        <begin position="147"/>
        <end position="333"/>
    </location>
</feature>
<dbReference type="Gene3D" id="2.30.30.40">
    <property type="entry name" value="SH3 Domains"/>
    <property type="match status" value="1"/>
</dbReference>
<evidence type="ECO:0000259" key="8">
    <source>
        <dbReference type="PROSITE" id="PS50002"/>
    </source>
</evidence>
<dbReference type="AlphaFoldDB" id="A0A7K8XD66"/>
<dbReference type="InterPro" id="IPR008936">
    <property type="entry name" value="Rho_GTPase_activation_prot"/>
</dbReference>
<dbReference type="SUPFAM" id="SSF48350">
    <property type="entry name" value="GTPase activation domain, GAP"/>
    <property type="match status" value="1"/>
</dbReference>
<evidence type="ECO:0000256" key="6">
    <source>
        <dbReference type="SAM" id="Coils"/>
    </source>
</evidence>
<dbReference type="SUPFAM" id="SSF50044">
    <property type="entry name" value="SH3-domain"/>
    <property type="match status" value="1"/>
</dbReference>
<dbReference type="Pfam" id="PF00620">
    <property type="entry name" value="RhoGAP"/>
    <property type="match status" value="1"/>
</dbReference>
<reference evidence="10 11" key="1">
    <citation type="submission" date="2019-09" db="EMBL/GenBank/DDBJ databases">
        <title>Bird 10,000 Genomes (B10K) Project - Family phase.</title>
        <authorList>
            <person name="Zhang G."/>
        </authorList>
    </citation>
    <scope>NUCLEOTIDE SEQUENCE [LARGE SCALE GENOMIC DNA]</scope>
    <source>
        <strain evidence="10">B10K-DU-001-04</strain>
        <tissue evidence="10">Muscle</tissue>
    </source>
</reference>
<dbReference type="Pfam" id="PF00018">
    <property type="entry name" value="SH3_1"/>
    <property type="match status" value="1"/>
</dbReference>
<feature type="compositionally biased region" description="Polar residues" evidence="7">
    <location>
        <begin position="522"/>
        <end position="533"/>
    </location>
</feature>
<sequence>QESQICAQQPVQSELVQRCQQLQSRLSTLKIENEEVKKTMEATLQTIQDIVTIEDFDVSDCFQYSNSMESVKSTVSETFMSKPSIAKRRANQQETEQFYFTKMKEYLEGRNLITKLQAKHDLLQKTLGEISSLLGSLQSCFALLLFPSLSAQDSSQAIPLVVESCIRFISRHGLQHEGIFRVSGSQVEVNDIKNAFERGEDPLAGDQNDHDMDSIAGVLKLYFRGLEHPLFPKDIFHDLIACVTMDNLQERALHVRKVLLNLPKTTLIVMRYLFAFLNHLSQFSEENMMDPYNLAICFGPTLMSVPEGHDQVSCQAHVNELIKTIIIQHENIFPGPRELEGPVYSRGGSTEDYCESPHGERASTEDSAQDVTAEHHTSDDECEPIEAIAKFDYIGRTARELSFKKGASLLLYQRASDDWWEGRHNGIDGLIPHQYIVVQDTYVPLWSPTFHGVGEWASLKTLFCSWRVGLKGFKSAWGEFPVRQRKKPESGSIRRAFRQSDSHGLGSSMAEPASPGAIAGSRPSSQPIMSQSLPKEVSDKCSISGHGSLNSISRHSSLKNRMESPQIRKAVTAGRSKSFNNHRPMDPEVIAQDIEATMNSALNELRELERQSSVKHTPDVVLDTLEPLKTSPVVAPTSEPSSPLHTQILKDTEPAFQRSASTAGDIPCTFRPVKSVKMAAQVKPPATRPKPTVFPKTNATSPGVASSASQQPTDKSCTV</sequence>
<keyword evidence="1 5" id="KW-0728">SH3 domain</keyword>
<keyword evidence="3" id="KW-0597">Phosphoprotein</keyword>
<feature type="domain" description="SH3" evidence="8">
    <location>
        <begin position="382"/>
        <end position="441"/>
    </location>
</feature>
<organism evidence="10 11">
    <name type="scientific">Eubucco bourcierii</name>
    <name type="common">red-headed barbet</name>
    <dbReference type="NCBI Taxonomy" id="91767"/>
    <lineage>
        <taxon>Eukaryota</taxon>
        <taxon>Metazoa</taxon>
        <taxon>Chordata</taxon>
        <taxon>Craniata</taxon>
        <taxon>Vertebrata</taxon>
        <taxon>Euteleostomi</taxon>
        <taxon>Archelosauria</taxon>
        <taxon>Archosauria</taxon>
        <taxon>Dinosauria</taxon>
        <taxon>Saurischia</taxon>
        <taxon>Theropoda</taxon>
        <taxon>Coelurosauria</taxon>
        <taxon>Aves</taxon>
        <taxon>Neognathae</taxon>
        <taxon>Neoaves</taxon>
        <taxon>Telluraves</taxon>
        <taxon>Coraciimorphae</taxon>
        <taxon>Piciformes</taxon>
        <taxon>Ramphastidae</taxon>
        <taxon>Eubucco</taxon>
    </lineage>
</organism>